<dbReference type="RefSeq" id="WP_015264758.1">
    <property type="nucleotide sequence ID" value="NC_019904.1"/>
</dbReference>
<dbReference type="InterPro" id="IPR029058">
    <property type="entry name" value="AB_hydrolase_fold"/>
</dbReference>
<dbReference type="InterPro" id="IPR050261">
    <property type="entry name" value="FrsA_esterase"/>
</dbReference>
<dbReference type="Gene3D" id="3.40.50.1820">
    <property type="entry name" value="alpha/beta hydrolase"/>
    <property type="match status" value="1"/>
</dbReference>
<feature type="domain" description="Xaa-Pro dipeptidyl-peptidase-like" evidence="1">
    <location>
        <begin position="229"/>
        <end position="360"/>
    </location>
</feature>
<dbReference type="GO" id="GO:0016787">
    <property type="term" value="F:hydrolase activity"/>
    <property type="evidence" value="ECO:0007669"/>
    <property type="project" value="UniProtKB-KW"/>
</dbReference>
<dbReference type="PATRIC" id="fig|926556.3.peg.940"/>
<dbReference type="STRING" id="926556.Echvi_0921"/>
<keyword evidence="2" id="KW-0378">Hydrolase</keyword>
<dbReference type="Proteomes" id="UP000010796">
    <property type="component" value="Chromosome"/>
</dbReference>
<protein>
    <submittedName>
        <fullName evidence="2">Dienelactone hydrolase-like enzyme</fullName>
    </submittedName>
</protein>
<organism evidence="2 3">
    <name type="scientific">Echinicola vietnamensis (strain DSM 17526 / LMG 23754 / KMM 6221)</name>
    <dbReference type="NCBI Taxonomy" id="926556"/>
    <lineage>
        <taxon>Bacteria</taxon>
        <taxon>Pseudomonadati</taxon>
        <taxon>Bacteroidota</taxon>
        <taxon>Cytophagia</taxon>
        <taxon>Cytophagales</taxon>
        <taxon>Cyclobacteriaceae</taxon>
        <taxon>Echinicola</taxon>
    </lineage>
</organism>
<evidence type="ECO:0000259" key="1">
    <source>
        <dbReference type="Pfam" id="PF02129"/>
    </source>
</evidence>
<dbReference type="AlphaFoldDB" id="L0FTF5"/>
<evidence type="ECO:0000313" key="2">
    <source>
        <dbReference type="EMBL" id="AGA77194.1"/>
    </source>
</evidence>
<dbReference type="HOGENOM" id="CLU_028253_0_0_10"/>
<dbReference type="EMBL" id="CP003346">
    <property type="protein sequence ID" value="AGA77194.1"/>
    <property type="molecule type" value="Genomic_DNA"/>
</dbReference>
<dbReference type="eggNOG" id="COG1073">
    <property type="taxonomic scope" value="Bacteria"/>
</dbReference>
<dbReference type="SUPFAM" id="SSF53474">
    <property type="entry name" value="alpha/beta-Hydrolases"/>
    <property type="match status" value="1"/>
</dbReference>
<accession>L0FTF5</accession>
<reference evidence="3" key="1">
    <citation type="submission" date="2012-02" db="EMBL/GenBank/DDBJ databases">
        <title>The complete genome of Echinicola vietnamensis DSM 17526.</title>
        <authorList>
            <person name="Lucas S."/>
            <person name="Copeland A."/>
            <person name="Lapidus A."/>
            <person name="Glavina del Rio T."/>
            <person name="Dalin E."/>
            <person name="Tice H."/>
            <person name="Bruce D."/>
            <person name="Goodwin L."/>
            <person name="Pitluck S."/>
            <person name="Peters L."/>
            <person name="Ovchinnikova G."/>
            <person name="Teshima H."/>
            <person name="Kyrpides N."/>
            <person name="Mavromatis K."/>
            <person name="Ivanova N."/>
            <person name="Brettin T."/>
            <person name="Detter J.C."/>
            <person name="Han C."/>
            <person name="Larimer F."/>
            <person name="Land M."/>
            <person name="Hauser L."/>
            <person name="Markowitz V."/>
            <person name="Cheng J.-F."/>
            <person name="Hugenholtz P."/>
            <person name="Woyke T."/>
            <person name="Wu D."/>
            <person name="Brambilla E."/>
            <person name="Klenk H.-P."/>
            <person name="Eisen J.A."/>
        </authorList>
    </citation>
    <scope>NUCLEOTIDE SEQUENCE [LARGE SCALE GENOMIC DNA]</scope>
    <source>
        <strain evidence="3">DSM 17526 / LMG 23754 / KMM 6221</strain>
    </source>
</reference>
<proteinExistence type="predicted"/>
<dbReference type="InterPro" id="IPR000383">
    <property type="entry name" value="Xaa-Pro-like_dom"/>
</dbReference>
<dbReference type="PANTHER" id="PTHR22946">
    <property type="entry name" value="DIENELACTONE HYDROLASE DOMAIN-CONTAINING PROTEIN-RELATED"/>
    <property type="match status" value="1"/>
</dbReference>
<name>L0FTF5_ECHVK</name>
<evidence type="ECO:0000313" key="3">
    <source>
        <dbReference type="Proteomes" id="UP000010796"/>
    </source>
</evidence>
<gene>
    <name evidence="2" type="ordered locus">Echvi_0921</name>
</gene>
<dbReference type="Pfam" id="PF02129">
    <property type="entry name" value="Peptidase_S15"/>
    <property type="match status" value="1"/>
</dbReference>
<dbReference type="ESTHER" id="echvk-l0ftf5">
    <property type="family name" value="Pectin_methylesterase"/>
</dbReference>
<dbReference type="KEGG" id="evi:Echvi_0921"/>
<sequence length="507" mass="57082">MAVARCFPFDLAKKSSPRLTIHRQLWTSVLASPLRFQGVWEGKHRFVGMAILVGIFLLLGTTRSLYAQDSDHGYQETLKETLDRIETSFQVTLQYDPKLVADKKLDYAFWRIRPGNLELSLTAVLAPFDLTYYQEGASTYSIKPFQYHKKSISAAKEELEYFERLYHDRVSWEDRKSQLRQCMLEALGLLALPEKPASEPIISNKRKYKGYSAENVALEVLPGIFTTGTVYRPRPLKKEYPIIIMPNGHFGQGRYRESEQIRAAILARMGAVVVTYDLFAWGESQLQFASEDHRLSAAHTLQTWNGLQWIDYLSSLPETDAARVGVTGGSGGGSQTMLLTAIDERITVAVPTVMVSSHFSGGCPCESGKPIHLCGGGTNNAEIAAMAAPRPMLIISDGGDWTHTVPQLEFPFIQRTYGFYGAQDKFANAHFPAEGHDYKYSKRQAMYPFMAEYLGLEIDKYRNEEGKVDETNITIEIENDLKVFGENGERLPENAIEGRKALFNLLE</sequence>
<dbReference type="PANTHER" id="PTHR22946:SF8">
    <property type="entry name" value="ACETYL XYLAN ESTERASE DOMAIN-CONTAINING PROTEIN"/>
    <property type="match status" value="1"/>
</dbReference>
<keyword evidence="3" id="KW-1185">Reference proteome</keyword>